<reference evidence="3" key="1">
    <citation type="submission" date="2019-08" db="EMBL/GenBank/DDBJ databases">
        <authorList>
            <person name="Kucharzyk K."/>
            <person name="Murdoch R.W."/>
            <person name="Higgins S."/>
            <person name="Loffler F."/>
        </authorList>
    </citation>
    <scope>NUCLEOTIDE SEQUENCE</scope>
</reference>
<keyword evidence="1" id="KW-1133">Transmembrane helix</keyword>
<accession>A0A645CC32</accession>
<dbReference type="PANTHER" id="PTHR45663">
    <property type="entry name" value="GEO12009P1"/>
    <property type="match status" value="1"/>
</dbReference>
<dbReference type="PROSITE" id="PS51352">
    <property type="entry name" value="THIOREDOXIN_2"/>
    <property type="match status" value="1"/>
</dbReference>
<proteinExistence type="predicted"/>
<dbReference type="GO" id="GO:0015035">
    <property type="term" value="F:protein-disulfide reductase activity"/>
    <property type="evidence" value="ECO:0007669"/>
    <property type="project" value="TreeGrafter"/>
</dbReference>
<sequence length="176" mass="19655">MINNKKLIVRILVPVLIAVALTAIWVFKTHPTPTAINEDTGEIADFELAASSINLDELKEYNLPIIIDFGSDSCIPCQEMAPVLETINEEMQGKAIIKFVDVWKYEDAAKDFPIQVIPTQVIYTADGKPYTPSEDLGIDLTMWTTEDTNEHIFTVHQGGLTEDQMRAILKDMGVES</sequence>
<protein>
    <recommendedName>
        <fullName evidence="2">Thioredoxin domain-containing protein</fullName>
    </recommendedName>
</protein>
<dbReference type="EMBL" id="VSSQ01025967">
    <property type="protein sequence ID" value="MPM74442.1"/>
    <property type="molecule type" value="Genomic_DNA"/>
</dbReference>
<keyword evidence="1" id="KW-0472">Membrane</keyword>
<dbReference type="PANTHER" id="PTHR45663:SF11">
    <property type="entry name" value="GEO12009P1"/>
    <property type="match status" value="1"/>
</dbReference>
<evidence type="ECO:0000313" key="3">
    <source>
        <dbReference type="EMBL" id="MPM74442.1"/>
    </source>
</evidence>
<dbReference type="AlphaFoldDB" id="A0A645CC32"/>
<organism evidence="3">
    <name type="scientific">bioreactor metagenome</name>
    <dbReference type="NCBI Taxonomy" id="1076179"/>
    <lineage>
        <taxon>unclassified sequences</taxon>
        <taxon>metagenomes</taxon>
        <taxon>ecological metagenomes</taxon>
    </lineage>
</organism>
<dbReference type="Pfam" id="PF00085">
    <property type="entry name" value="Thioredoxin"/>
    <property type="match status" value="1"/>
</dbReference>
<gene>
    <name evidence="3" type="ORF">SDC9_121430</name>
</gene>
<dbReference type="GO" id="GO:0045454">
    <property type="term" value="P:cell redox homeostasis"/>
    <property type="evidence" value="ECO:0007669"/>
    <property type="project" value="TreeGrafter"/>
</dbReference>
<name>A0A645CC32_9ZZZZ</name>
<feature type="transmembrane region" description="Helical" evidence="1">
    <location>
        <begin position="7"/>
        <end position="27"/>
    </location>
</feature>
<feature type="domain" description="Thioredoxin" evidence="2">
    <location>
        <begin position="24"/>
        <end position="174"/>
    </location>
</feature>
<dbReference type="Gene3D" id="3.40.30.10">
    <property type="entry name" value="Glutaredoxin"/>
    <property type="match status" value="1"/>
</dbReference>
<evidence type="ECO:0000256" key="1">
    <source>
        <dbReference type="SAM" id="Phobius"/>
    </source>
</evidence>
<dbReference type="CDD" id="cd02947">
    <property type="entry name" value="TRX_family"/>
    <property type="match status" value="1"/>
</dbReference>
<evidence type="ECO:0000259" key="2">
    <source>
        <dbReference type="PROSITE" id="PS51352"/>
    </source>
</evidence>
<dbReference type="InterPro" id="IPR036249">
    <property type="entry name" value="Thioredoxin-like_sf"/>
</dbReference>
<dbReference type="SUPFAM" id="SSF52833">
    <property type="entry name" value="Thioredoxin-like"/>
    <property type="match status" value="1"/>
</dbReference>
<dbReference type="InterPro" id="IPR013766">
    <property type="entry name" value="Thioredoxin_domain"/>
</dbReference>
<comment type="caution">
    <text evidence="3">The sequence shown here is derived from an EMBL/GenBank/DDBJ whole genome shotgun (WGS) entry which is preliminary data.</text>
</comment>
<keyword evidence="1" id="KW-0812">Transmembrane</keyword>
<dbReference type="GO" id="GO:0005829">
    <property type="term" value="C:cytosol"/>
    <property type="evidence" value="ECO:0007669"/>
    <property type="project" value="TreeGrafter"/>
</dbReference>